<evidence type="ECO:0000313" key="4">
    <source>
        <dbReference type="EMBL" id="QDQ96580.1"/>
    </source>
</evidence>
<organism evidence="4 5">
    <name type="scientific">Tomitella fengzijianii</name>
    <dbReference type="NCBI Taxonomy" id="2597660"/>
    <lineage>
        <taxon>Bacteria</taxon>
        <taxon>Bacillati</taxon>
        <taxon>Actinomycetota</taxon>
        <taxon>Actinomycetes</taxon>
        <taxon>Mycobacteriales</taxon>
        <taxon>Tomitella</taxon>
    </lineage>
</organism>
<evidence type="ECO:0000256" key="1">
    <source>
        <dbReference type="ARBA" id="ARBA00023125"/>
    </source>
</evidence>
<evidence type="ECO:0000259" key="3">
    <source>
        <dbReference type="PROSITE" id="PS50977"/>
    </source>
</evidence>
<feature type="domain" description="HTH tetR-type" evidence="3">
    <location>
        <begin position="17"/>
        <end position="77"/>
    </location>
</feature>
<feature type="DNA-binding region" description="H-T-H motif" evidence="2">
    <location>
        <begin position="40"/>
        <end position="59"/>
    </location>
</feature>
<dbReference type="InterPro" id="IPR009057">
    <property type="entry name" value="Homeodomain-like_sf"/>
</dbReference>
<gene>
    <name evidence="4" type="ORF">FO059_03555</name>
</gene>
<dbReference type="RefSeq" id="WP_143906411.1">
    <property type="nucleotide sequence ID" value="NZ_CP041765.1"/>
</dbReference>
<reference evidence="4 5" key="2">
    <citation type="submission" date="2019-07" db="EMBL/GenBank/DDBJ databases">
        <authorList>
            <person name="Huang Y."/>
        </authorList>
    </citation>
    <scope>NUCLEOTIDE SEQUENCE [LARGE SCALE GENOMIC DNA]</scope>
    <source>
        <strain evidence="4 5">HY188</strain>
    </source>
</reference>
<dbReference type="SUPFAM" id="SSF46689">
    <property type="entry name" value="Homeodomain-like"/>
    <property type="match status" value="1"/>
</dbReference>
<dbReference type="KEGG" id="toy:FO059_03555"/>
<keyword evidence="1 2" id="KW-0238">DNA-binding</keyword>
<dbReference type="AlphaFoldDB" id="A0A516X0M1"/>
<dbReference type="PANTHER" id="PTHR30055">
    <property type="entry name" value="HTH-TYPE TRANSCRIPTIONAL REGULATOR RUTR"/>
    <property type="match status" value="1"/>
</dbReference>
<dbReference type="Gene3D" id="1.10.357.10">
    <property type="entry name" value="Tetracycline Repressor, domain 2"/>
    <property type="match status" value="1"/>
</dbReference>
<protein>
    <submittedName>
        <fullName evidence="4">TetR/AcrR family transcriptional regulator</fullName>
    </submittedName>
</protein>
<evidence type="ECO:0000256" key="2">
    <source>
        <dbReference type="PROSITE-ProRule" id="PRU00335"/>
    </source>
</evidence>
<dbReference type="InterPro" id="IPR001647">
    <property type="entry name" value="HTH_TetR"/>
</dbReference>
<sequence>MTGRRTEVREPQQDRSRATRQRLLESTIELLAAHGWAGSTVAEVAEHAGVSRGAAQHHYPTREDLITGALEYMFDSRMAELRGSAAELEAGPRRTLLVVRRVVDHFTGTLFKAALQVWTAAAADEELRARIVPLEAKFGRHAHRTTVEMLGADDADPVVHTLVQATLDMARGLGLADVLTDDSARRDRIVRQWADTLHAALEPGTAARPADR</sequence>
<dbReference type="PRINTS" id="PR00455">
    <property type="entry name" value="HTHTETR"/>
</dbReference>
<dbReference type="InterPro" id="IPR050109">
    <property type="entry name" value="HTH-type_TetR-like_transc_reg"/>
</dbReference>
<reference evidence="4 5" key="1">
    <citation type="submission" date="2019-07" db="EMBL/GenBank/DDBJ databases">
        <title>Tomitella cavernea sp. nov., an actinomycete isolated from soil.</title>
        <authorList>
            <person name="Cheng J."/>
        </authorList>
    </citation>
    <scope>NUCLEOTIDE SEQUENCE [LARGE SCALE GENOMIC DNA]</scope>
    <source>
        <strain evidence="4 5">HY188</strain>
    </source>
</reference>
<dbReference type="PANTHER" id="PTHR30055:SF226">
    <property type="entry name" value="HTH-TYPE TRANSCRIPTIONAL REGULATOR PKSA"/>
    <property type="match status" value="1"/>
</dbReference>
<dbReference type="Proteomes" id="UP000317344">
    <property type="component" value="Chromosome"/>
</dbReference>
<dbReference type="EMBL" id="CP041765">
    <property type="protein sequence ID" value="QDQ96580.1"/>
    <property type="molecule type" value="Genomic_DNA"/>
</dbReference>
<keyword evidence="5" id="KW-1185">Reference proteome</keyword>
<dbReference type="Pfam" id="PF00440">
    <property type="entry name" value="TetR_N"/>
    <property type="match status" value="1"/>
</dbReference>
<dbReference type="GO" id="GO:0000976">
    <property type="term" value="F:transcription cis-regulatory region binding"/>
    <property type="evidence" value="ECO:0007669"/>
    <property type="project" value="TreeGrafter"/>
</dbReference>
<dbReference type="GO" id="GO:0003700">
    <property type="term" value="F:DNA-binding transcription factor activity"/>
    <property type="evidence" value="ECO:0007669"/>
    <property type="project" value="TreeGrafter"/>
</dbReference>
<dbReference type="OrthoDB" id="4538622at2"/>
<evidence type="ECO:0000313" key="5">
    <source>
        <dbReference type="Proteomes" id="UP000317344"/>
    </source>
</evidence>
<name>A0A516X0M1_9ACTN</name>
<proteinExistence type="predicted"/>
<dbReference type="PROSITE" id="PS50977">
    <property type="entry name" value="HTH_TETR_2"/>
    <property type="match status" value="1"/>
</dbReference>
<accession>A0A516X0M1</accession>